<accession>A0A397TEZ4</accession>
<dbReference type="AlphaFoldDB" id="A0A397TEZ4"/>
<name>A0A397TEZ4_9GLOM</name>
<comment type="caution">
    <text evidence="1">The sequence shown here is derived from an EMBL/GenBank/DDBJ whole genome shotgun (WGS) entry which is preliminary data.</text>
</comment>
<organism evidence="1 2">
    <name type="scientific">Glomus cerebriforme</name>
    <dbReference type="NCBI Taxonomy" id="658196"/>
    <lineage>
        <taxon>Eukaryota</taxon>
        <taxon>Fungi</taxon>
        <taxon>Fungi incertae sedis</taxon>
        <taxon>Mucoromycota</taxon>
        <taxon>Glomeromycotina</taxon>
        <taxon>Glomeromycetes</taxon>
        <taxon>Glomerales</taxon>
        <taxon>Glomeraceae</taxon>
        <taxon>Glomus</taxon>
    </lineage>
</organism>
<dbReference type="EMBL" id="QKYT01000060">
    <property type="protein sequence ID" value="RIA95506.1"/>
    <property type="molecule type" value="Genomic_DNA"/>
</dbReference>
<evidence type="ECO:0000313" key="1">
    <source>
        <dbReference type="EMBL" id="RIA95506.1"/>
    </source>
</evidence>
<keyword evidence="2" id="KW-1185">Reference proteome</keyword>
<gene>
    <name evidence="1" type="ORF">C1645_816598</name>
</gene>
<dbReference type="Proteomes" id="UP000265703">
    <property type="component" value="Unassembled WGS sequence"/>
</dbReference>
<evidence type="ECO:0000313" key="2">
    <source>
        <dbReference type="Proteomes" id="UP000265703"/>
    </source>
</evidence>
<protein>
    <submittedName>
        <fullName evidence="1">Uncharacterized protein</fullName>
    </submittedName>
</protein>
<dbReference type="OrthoDB" id="2429297at2759"/>
<proteinExistence type="predicted"/>
<reference evidence="1 2" key="1">
    <citation type="submission" date="2018-06" db="EMBL/GenBank/DDBJ databases">
        <title>Comparative genomics reveals the genomic features of Rhizophagus irregularis, R. cerebriforme, R. diaphanum and Gigaspora rosea, and their symbiotic lifestyle signature.</title>
        <authorList>
            <person name="Morin E."/>
            <person name="San Clemente H."/>
            <person name="Chen E.C.H."/>
            <person name="De La Providencia I."/>
            <person name="Hainaut M."/>
            <person name="Kuo A."/>
            <person name="Kohler A."/>
            <person name="Murat C."/>
            <person name="Tang N."/>
            <person name="Roy S."/>
            <person name="Loubradou J."/>
            <person name="Henrissat B."/>
            <person name="Grigoriev I.V."/>
            <person name="Corradi N."/>
            <person name="Roux C."/>
            <person name="Martin F.M."/>
        </authorList>
    </citation>
    <scope>NUCLEOTIDE SEQUENCE [LARGE SCALE GENOMIC DNA]</scope>
    <source>
        <strain evidence="1 2">DAOM 227022</strain>
    </source>
</reference>
<sequence>MLKSEVDYTSSLCYLKISATKAISEIYQNIFHNKTQYSDSIIIEWDNKNIIDVFLSNIDFYSFSYKLGEYEIFIYGLAIFVFEIEDDKCYIHIYQDFKIQKTFVESTSDNVKKNSNYIQKFSAKELFGLEDQITLQKLNKLCISQYVSHEWNNFKLMNKLYEYHLQYQTFADIEWYKLFVRWDQNNYNIIELNSELKLLYPPEYQLSDRKLNVWLLMLHVARCSDITPWSYVLNDNKKTRNGKQHILSIITNDFTYEELEHNLEVESHTIIKSRRHAILNSFGAPPIEKLKLHRLKFKIAQIDQFDHFFIRKDIVNMNSYRTHSKSGLSIMYLQDHKQALWKKFSEKYPNKMYHIIFMTYLQGSRFIYQDDLDSFCLECNELKSKLNQHFYKIFNPVIKSD</sequence>